<reference evidence="3" key="2">
    <citation type="submission" date="2020-06" db="EMBL/GenBank/DDBJ databases">
        <authorList>
            <person name="Sheffer M."/>
        </authorList>
    </citation>
    <scope>NUCLEOTIDE SEQUENCE</scope>
</reference>
<dbReference type="EC" id="2.7.7.49" evidence="1"/>
<evidence type="ECO:0000259" key="2">
    <source>
        <dbReference type="Pfam" id="PF17921"/>
    </source>
</evidence>
<evidence type="ECO:0000256" key="1">
    <source>
        <dbReference type="ARBA" id="ARBA00012493"/>
    </source>
</evidence>
<dbReference type="EMBL" id="JABXBU010002231">
    <property type="protein sequence ID" value="KAF8764472.1"/>
    <property type="molecule type" value="Genomic_DNA"/>
</dbReference>
<feature type="domain" description="Integrase zinc-binding" evidence="2">
    <location>
        <begin position="68"/>
        <end position="124"/>
    </location>
</feature>
<dbReference type="AlphaFoldDB" id="A0A8T0E168"/>
<dbReference type="PANTHER" id="PTHR37984">
    <property type="entry name" value="PROTEIN CBG26694"/>
    <property type="match status" value="1"/>
</dbReference>
<accession>A0A8T0E168</accession>
<protein>
    <recommendedName>
        <fullName evidence="1">RNA-directed DNA polymerase</fullName>
        <ecNumber evidence="1">2.7.7.49</ecNumber>
    </recommendedName>
</protein>
<evidence type="ECO:0000313" key="4">
    <source>
        <dbReference type="Proteomes" id="UP000807504"/>
    </source>
</evidence>
<dbReference type="Pfam" id="PF17921">
    <property type="entry name" value="Integrase_H2C2"/>
    <property type="match status" value="1"/>
</dbReference>
<dbReference type="PANTHER" id="PTHR37984:SF15">
    <property type="entry name" value="INTEGRASE CATALYTIC DOMAIN-CONTAINING PROTEIN"/>
    <property type="match status" value="1"/>
</dbReference>
<dbReference type="InterPro" id="IPR041588">
    <property type="entry name" value="Integrase_H2C2"/>
</dbReference>
<dbReference type="GO" id="GO:0003964">
    <property type="term" value="F:RNA-directed DNA polymerase activity"/>
    <property type="evidence" value="ECO:0007669"/>
    <property type="project" value="UniProtKB-EC"/>
</dbReference>
<name>A0A8T0E168_ARGBR</name>
<gene>
    <name evidence="3" type="ORF">HNY73_022539</name>
</gene>
<dbReference type="InterPro" id="IPR050951">
    <property type="entry name" value="Retrovirus_Pol_polyprotein"/>
</dbReference>
<dbReference type="Gene3D" id="1.10.340.70">
    <property type="match status" value="1"/>
</dbReference>
<evidence type="ECO:0000313" key="3">
    <source>
        <dbReference type="EMBL" id="KAF8764472.1"/>
    </source>
</evidence>
<sequence length="146" mass="16940">MMGELSLLKVSIDELSKRQAEDLGLKPVFEHANSSKENDEINKKIIVVNKLFKKHQDHVGDFRKQIVIPKEFRARIMSLIHENTSGHLGVTKTKDKLGRHFFWPKCYKDVEEYVRSCDSCQRAGKPNEKKEAPLKLVQLSKKFFQS</sequence>
<dbReference type="FunFam" id="1.10.340.70:FF:000001">
    <property type="entry name" value="Retrovirus-related Pol polyprotein from transposon gypsy-like Protein"/>
    <property type="match status" value="1"/>
</dbReference>
<organism evidence="3 4">
    <name type="scientific">Argiope bruennichi</name>
    <name type="common">Wasp spider</name>
    <name type="synonym">Aranea bruennichi</name>
    <dbReference type="NCBI Taxonomy" id="94029"/>
    <lineage>
        <taxon>Eukaryota</taxon>
        <taxon>Metazoa</taxon>
        <taxon>Ecdysozoa</taxon>
        <taxon>Arthropoda</taxon>
        <taxon>Chelicerata</taxon>
        <taxon>Arachnida</taxon>
        <taxon>Araneae</taxon>
        <taxon>Araneomorphae</taxon>
        <taxon>Entelegynae</taxon>
        <taxon>Araneoidea</taxon>
        <taxon>Araneidae</taxon>
        <taxon>Argiope</taxon>
    </lineage>
</organism>
<reference evidence="3" key="1">
    <citation type="journal article" date="2020" name="bioRxiv">
        <title>Chromosome-level reference genome of the European wasp spider Argiope bruennichi: a resource for studies on range expansion and evolutionary adaptation.</title>
        <authorList>
            <person name="Sheffer M.M."/>
            <person name="Hoppe A."/>
            <person name="Krehenwinkel H."/>
            <person name="Uhl G."/>
            <person name="Kuss A.W."/>
            <person name="Jensen L."/>
            <person name="Jensen C."/>
            <person name="Gillespie R.G."/>
            <person name="Hoff K.J."/>
            <person name="Prost S."/>
        </authorList>
    </citation>
    <scope>NUCLEOTIDE SEQUENCE</scope>
</reference>
<keyword evidence="4" id="KW-1185">Reference proteome</keyword>
<dbReference type="Proteomes" id="UP000807504">
    <property type="component" value="Unassembled WGS sequence"/>
</dbReference>
<proteinExistence type="predicted"/>
<comment type="caution">
    <text evidence="3">The sequence shown here is derived from an EMBL/GenBank/DDBJ whole genome shotgun (WGS) entry which is preliminary data.</text>
</comment>